<feature type="chain" id="PRO_5039002144" description="Trypsin domain-containing protein" evidence="1">
    <location>
        <begin position="21"/>
        <end position="250"/>
    </location>
</feature>
<dbReference type="GO" id="GO:0004252">
    <property type="term" value="F:serine-type endopeptidase activity"/>
    <property type="evidence" value="ECO:0007669"/>
    <property type="project" value="InterPro"/>
</dbReference>
<dbReference type="InterPro" id="IPR018114">
    <property type="entry name" value="TRYPSIN_HIS"/>
</dbReference>
<dbReference type="EMBL" id="CCBB010000001">
    <property type="protein sequence ID" value="CDO05382.1"/>
    <property type="molecule type" value="Genomic_DNA"/>
</dbReference>
<protein>
    <recommendedName>
        <fullName evidence="4">Trypsin domain-containing protein</fullName>
    </recommendedName>
</protein>
<name>W9AR43_MYCCO</name>
<evidence type="ECO:0008006" key="4">
    <source>
        <dbReference type="Google" id="ProtNLM"/>
    </source>
</evidence>
<dbReference type="Gene3D" id="2.40.10.10">
    <property type="entry name" value="Trypsin-like serine proteases"/>
    <property type="match status" value="2"/>
</dbReference>
<dbReference type="InterPro" id="IPR009003">
    <property type="entry name" value="Peptidase_S1_PA"/>
</dbReference>
<accession>W9AR43</accession>
<dbReference type="STRING" id="258533.BN977_00150"/>
<dbReference type="AlphaFoldDB" id="W9AR43"/>
<dbReference type="OrthoDB" id="4519518at2"/>
<dbReference type="eggNOG" id="ENOG5030I04">
    <property type="taxonomic scope" value="Bacteria"/>
</dbReference>
<dbReference type="InterPro" id="IPR043504">
    <property type="entry name" value="Peptidase_S1_PA_chymotrypsin"/>
</dbReference>
<dbReference type="RefSeq" id="WP_024449728.1">
    <property type="nucleotide sequence ID" value="NZ_CCBB010000001.1"/>
</dbReference>
<sequence length="250" mass="25518">MRARLLSILVAVLAAGAPVAATPAAASPAVTPGPTVYPGMEIRQGTTMCTLGYVDMASRSALTAGHCRGDGPVTDRDGNVIGAVTLSRDNTPDGATITADYQITDWEAIALAPDVQLVDVLPGGRALVSDPELAVQKPGQPVCHFGIVTGETCGTINAVNNGWFTMTNGVVSQKGDSGGPVYVPTADGRAVIIGLFNSTWGQLPAAVSFESTGQQIIEATAIQPTNSNTGIETVFTRSSASVAPGVKPPM</sequence>
<dbReference type="SUPFAM" id="SSF50494">
    <property type="entry name" value="Trypsin-like serine proteases"/>
    <property type="match status" value="1"/>
</dbReference>
<dbReference type="PROSITE" id="PS00134">
    <property type="entry name" value="TRYPSIN_HIS"/>
    <property type="match status" value="1"/>
</dbReference>
<keyword evidence="1" id="KW-0732">Signal</keyword>
<proteinExistence type="predicted"/>
<evidence type="ECO:0000256" key="1">
    <source>
        <dbReference type="SAM" id="SignalP"/>
    </source>
</evidence>
<keyword evidence="3" id="KW-1185">Reference proteome</keyword>
<organism evidence="2 3">
    <name type="scientific">Mycolicibacterium cosmeticum</name>
    <dbReference type="NCBI Taxonomy" id="258533"/>
    <lineage>
        <taxon>Bacteria</taxon>
        <taxon>Bacillati</taxon>
        <taxon>Actinomycetota</taxon>
        <taxon>Actinomycetes</taxon>
        <taxon>Mycobacteriales</taxon>
        <taxon>Mycobacteriaceae</taxon>
        <taxon>Mycolicibacterium</taxon>
    </lineage>
</organism>
<feature type="signal peptide" evidence="1">
    <location>
        <begin position="1"/>
        <end position="20"/>
    </location>
</feature>
<reference evidence="2" key="1">
    <citation type="submission" date="2014-03" db="EMBL/GenBank/DDBJ databases">
        <title>Draft Genome Sequence of Mycobacterium cosmeticum DSM 44829.</title>
        <authorList>
            <person name="Croce O."/>
            <person name="Robert C."/>
            <person name="Raoult D."/>
            <person name="Drancourt M."/>
        </authorList>
    </citation>
    <scope>NUCLEOTIDE SEQUENCE [LARGE SCALE GENOMIC DNA]</scope>
    <source>
        <strain evidence="2">DSM 44829</strain>
    </source>
</reference>
<dbReference type="GO" id="GO:0006508">
    <property type="term" value="P:proteolysis"/>
    <property type="evidence" value="ECO:0007669"/>
    <property type="project" value="InterPro"/>
</dbReference>
<comment type="caution">
    <text evidence="2">The sequence shown here is derived from an EMBL/GenBank/DDBJ whole genome shotgun (WGS) entry which is preliminary data.</text>
</comment>
<reference evidence="2" key="2">
    <citation type="submission" date="2014-03" db="EMBL/GenBank/DDBJ databases">
        <authorList>
            <person name="Urmite Genomes"/>
        </authorList>
    </citation>
    <scope>NUCLEOTIDE SEQUENCE</scope>
    <source>
        <strain evidence="2">DSM 44829</strain>
    </source>
</reference>
<gene>
    <name evidence="2" type="ORF">BN977_00150</name>
</gene>
<dbReference type="Proteomes" id="UP000028870">
    <property type="component" value="Unassembled WGS sequence"/>
</dbReference>
<evidence type="ECO:0000313" key="2">
    <source>
        <dbReference type="EMBL" id="CDO05382.1"/>
    </source>
</evidence>
<evidence type="ECO:0000313" key="3">
    <source>
        <dbReference type="Proteomes" id="UP000028870"/>
    </source>
</evidence>